<dbReference type="Gene3D" id="3.20.20.150">
    <property type="entry name" value="Divalent-metal-dependent TIM barrel enzymes"/>
    <property type="match status" value="1"/>
</dbReference>
<name>A0A6I6HHD3_VARPD</name>
<dbReference type="NCBIfam" id="NF003818">
    <property type="entry name" value="PRK05409.1"/>
    <property type="match status" value="1"/>
</dbReference>
<gene>
    <name evidence="1" type="ORF">GOQ09_13805</name>
</gene>
<accession>A0A6I6HHD3</accession>
<dbReference type="EMBL" id="CP046622">
    <property type="protein sequence ID" value="QGW82585.1"/>
    <property type="molecule type" value="Genomic_DNA"/>
</dbReference>
<organism evidence="1 2">
    <name type="scientific">Variovorax paradoxus</name>
    <dbReference type="NCBI Taxonomy" id="34073"/>
    <lineage>
        <taxon>Bacteria</taxon>
        <taxon>Pseudomonadati</taxon>
        <taxon>Pseudomonadota</taxon>
        <taxon>Betaproteobacteria</taxon>
        <taxon>Burkholderiales</taxon>
        <taxon>Comamonadaceae</taxon>
        <taxon>Variovorax</taxon>
    </lineage>
</organism>
<protein>
    <submittedName>
        <fullName evidence="1">DUF692 family protein</fullName>
    </submittedName>
</protein>
<dbReference type="InterPro" id="IPR036237">
    <property type="entry name" value="Xyl_isomerase-like_sf"/>
</dbReference>
<dbReference type="PANTHER" id="PTHR42194">
    <property type="entry name" value="UPF0276 PROTEIN HI_1600"/>
    <property type="match status" value="1"/>
</dbReference>
<dbReference type="OrthoDB" id="9763101at2"/>
<proteinExistence type="predicted"/>
<dbReference type="Pfam" id="PF05114">
    <property type="entry name" value="MbnB_TglH_ChrH"/>
    <property type="match status" value="1"/>
</dbReference>
<dbReference type="InterPro" id="IPR007801">
    <property type="entry name" value="MbnB/TglH/ChrH"/>
</dbReference>
<sequence length="281" mass="31051">MPETLTAGVGLKPEHYVPALDARSEGLWFEVHPENYMVAGGPRFGWLEAIRSRHPVSLHGVSLSLAGDAEPDAAHLQRLAALVRRIQPALVSEHLAWSAWNGQYFPDLLPFPRSTAALHRIAASIARTQDALGTAIAIENPSHYLRIDGHEWNEIDFLRELAQRTGCKLLLDINNVYVSARNLGFSAADWIDRFPHALVSEVHLAGHAADPNLGDSLLIDSHDAPIAPEVWQLYRRFVERAGARPTLIERDGNVPAFEELMAEREQAAAELEHATTQEAIA</sequence>
<reference evidence="1 2" key="1">
    <citation type="submission" date="2019-12" db="EMBL/GenBank/DDBJ databases">
        <title>Hybrid Genome Assemblies of two High G+C Isolates from Undergraduate Microbiology Courses.</title>
        <authorList>
            <person name="Ne Ville C.J."/>
            <person name="Enright D."/>
            <person name="Hernandez I."/>
            <person name="Dodsworth J."/>
            <person name="Orwin P.M."/>
        </authorList>
    </citation>
    <scope>NUCLEOTIDE SEQUENCE [LARGE SCALE GENOMIC DNA]</scope>
    <source>
        <strain evidence="1 2">CSUSB</strain>
    </source>
</reference>
<evidence type="ECO:0000313" key="1">
    <source>
        <dbReference type="EMBL" id="QGW82585.1"/>
    </source>
</evidence>
<dbReference type="RefSeq" id="WP_157613921.1">
    <property type="nucleotide sequence ID" value="NZ_CP046622.1"/>
</dbReference>
<evidence type="ECO:0000313" key="2">
    <source>
        <dbReference type="Proteomes" id="UP000425817"/>
    </source>
</evidence>
<dbReference type="PANTHER" id="PTHR42194:SF1">
    <property type="entry name" value="UPF0276 PROTEIN HI_1600"/>
    <property type="match status" value="1"/>
</dbReference>
<dbReference type="Proteomes" id="UP000425817">
    <property type="component" value="Chromosome"/>
</dbReference>
<dbReference type="AlphaFoldDB" id="A0A6I6HHD3"/>
<dbReference type="SUPFAM" id="SSF51658">
    <property type="entry name" value="Xylose isomerase-like"/>
    <property type="match status" value="1"/>
</dbReference>